<evidence type="ECO:0000313" key="22">
    <source>
        <dbReference type="Proteomes" id="UP000480178"/>
    </source>
</evidence>
<dbReference type="InterPro" id="IPR041957">
    <property type="entry name" value="CT_Nitrate-R-NapA-like"/>
</dbReference>
<evidence type="ECO:0000256" key="4">
    <source>
        <dbReference type="ARBA" id="ARBA00008747"/>
    </source>
</evidence>
<dbReference type="PRINTS" id="PR00368">
    <property type="entry name" value="FADPNR"/>
</dbReference>
<comment type="cofactor">
    <cofactor evidence="1">
        <name>Mo-bis(molybdopterin guanine dinucleotide)</name>
        <dbReference type="ChEBI" id="CHEBI:60539"/>
    </cofactor>
</comment>
<keyword evidence="9" id="KW-0732">Signal</keyword>
<dbReference type="KEGG" id="rhoz:GXP67_09865"/>
<evidence type="ECO:0000256" key="14">
    <source>
        <dbReference type="ARBA" id="ARBA00023004"/>
    </source>
</evidence>
<reference evidence="21 22" key="1">
    <citation type="submission" date="2020-01" db="EMBL/GenBank/DDBJ databases">
        <authorList>
            <person name="Kim M.K."/>
        </authorList>
    </citation>
    <scope>NUCLEOTIDE SEQUENCE [LARGE SCALE GENOMIC DNA]</scope>
    <source>
        <strain evidence="21 22">172606-1</strain>
    </source>
</reference>
<dbReference type="InterPro" id="IPR009010">
    <property type="entry name" value="Asp_de-COase-like_dom_sf"/>
</dbReference>
<dbReference type="Gene3D" id="2.40.40.20">
    <property type="match status" value="1"/>
</dbReference>
<keyword evidence="10" id="KW-0574">Periplasm</keyword>
<keyword evidence="8" id="KW-0479">Metal-binding</keyword>
<dbReference type="InterPro" id="IPR016156">
    <property type="entry name" value="FAD/NAD-linked_Rdtase_dimer_sf"/>
</dbReference>
<evidence type="ECO:0000256" key="6">
    <source>
        <dbReference type="ARBA" id="ARBA00022505"/>
    </source>
</evidence>
<keyword evidence="14" id="KW-0408">Iron</keyword>
<dbReference type="SUPFAM" id="SSF53706">
    <property type="entry name" value="Formate dehydrogenase/DMSO reductase, domains 1-3"/>
    <property type="match status" value="1"/>
</dbReference>
<dbReference type="GO" id="GO:0043546">
    <property type="term" value="F:molybdopterin cofactor binding"/>
    <property type="evidence" value="ECO:0007669"/>
    <property type="project" value="InterPro"/>
</dbReference>
<dbReference type="GO" id="GO:0051539">
    <property type="term" value="F:4 iron, 4 sulfur cluster binding"/>
    <property type="evidence" value="ECO:0007669"/>
    <property type="project" value="UniProtKB-KW"/>
</dbReference>
<evidence type="ECO:0000256" key="7">
    <source>
        <dbReference type="ARBA" id="ARBA00022630"/>
    </source>
</evidence>
<dbReference type="PANTHER" id="PTHR43105:SF9">
    <property type="entry name" value="NADPH-FE(3+) OXIDOREDUCTASE SUBUNIT ALPHA"/>
    <property type="match status" value="1"/>
</dbReference>
<feature type="domain" description="4Fe-4S Mo/W bis-MGD-type" evidence="20">
    <location>
        <begin position="6"/>
        <end position="62"/>
    </location>
</feature>
<dbReference type="Pfam" id="PF04324">
    <property type="entry name" value="Fer2_BFD"/>
    <property type="match status" value="1"/>
</dbReference>
<dbReference type="GO" id="GO:0016020">
    <property type="term" value="C:membrane"/>
    <property type="evidence" value="ECO:0007669"/>
    <property type="project" value="TreeGrafter"/>
</dbReference>
<dbReference type="SUPFAM" id="SSF50692">
    <property type="entry name" value="ADC-like"/>
    <property type="match status" value="1"/>
</dbReference>
<dbReference type="CDD" id="cd02754">
    <property type="entry name" value="MopB_Nitrate-R-NapA-like"/>
    <property type="match status" value="1"/>
</dbReference>
<evidence type="ECO:0000256" key="3">
    <source>
        <dbReference type="ARBA" id="ARBA00001974"/>
    </source>
</evidence>
<dbReference type="Gene3D" id="3.50.50.60">
    <property type="entry name" value="FAD/NAD(P)-binding domain"/>
    <property type="match status" value="2"/>
</dbReference>
<dbReference type="InterPro" id="IPR027467">
    <property type="entry name" value="MopterinOxRdtase_cofactor_BS"/>
</dbReference>
<dbReference type="FunFam" id="2.40.40.20:FF:000005">
    <property type="entry name" value="Periplasmic nitrate reductase"/>
    <property type="match status" value="1"/>
</dbReference>
<dbReference type="Gene3D" id="3.30.390.30">
    <property type="match status" value="1"/>
</dbReference>
<dbReference type="InterPro" id="IPR006657">
    <property type="entry name" value="MoPterin_dinucl-bd_dom"/>
</dbReference>
<name>A0A6C0GGC8_9BACT</name>
<evidence type="ECO:0000256" key="15">
    <source>
        <dbReference type="ARBA" id="ARBA00023014"/>
    </source>
</evidence>
<evidence type="ECO:0000256" key="17">
    <source>
        <dbReference type="ARBA" id="ARBA00052176"/>
    </source>
</evidence>
<evidence type="ECO:0000256" key="13">
    <source>
        <dbReference type="ARBA" id="ARBA00023002"/>
    </source>
</evidence>
<evidence type="ECO:0000256" key="5">
    <source>
        <dbReference type="ARBA" id="ARBA00022485"/>
    </source>
</evidence>
<evidence type="ECO:0000256" key="11">
    <source>
        <dbReference type="ARBA" id="ARBA00022827"/>
    </source>
</evidence>
<dbReference type="RefSeq" id="WP_162442984.1">
    <property type="nucleotide sequence ID" value="NZ_CP048222.1"/>
</dbReference>
<dbReference type="Pfam" id="PF00384">
    <property type="entry name" value="Molybdopterin"/>
    <property type="match status" value="1"/>
</dbReference>
<dbReference type="Gene3D" id="2.20.25.90">
    <property type="entry name" value="ADC-like domains"/>
    <property type="match status" value="1"/>
</dbReference>
<sequence length="1169" mass="129298">MSLIKQQTYKTTCSYCGVGCGMLVHKDYKGGLKVEGDPEHPGSQGMLCSKGMNLHYTALDTSDRLLYPEMRWNRNSPLQRVSWDTALDRAAAVFKTLIHKYGPDSVGFYVSGQCLTEEYYIANKLMKGFIGSNNIDTNSRLCMSSAVVAYKMALGEDSVPVSYDDIELADCFLITGANPAWCHPIIFRRLEAHKAKNPDVKIIVVDPRKTQTTSLADLHFQINPGTDIVLYNAIGRGLIERDKIDKEFIQNHTEGFNSYREKVMQRTIKEAAKICGVKADDIYWAVEYIGRSQGFISMWAMGLNQSVIGVNKNFGLINLSLITGKIGKPGSGPFSLTGQPNAMGGREVGGLSTMLAAHRDLKNPQHRQEVADYWGVPSVPEKPGYTATEMFEALRTGKMKAVWIVCTNPMVSLPNSKVVEEALQNARFVVVQDISANADTVKYADLVLPAAAWAEKTGTMTNSERRISYLNKIIDPPGEALPDVEILCRFAQKMGFGDSFTYSDISEIYAEHAGLTKGTRIDVSGLSHARLQAEGTFQWPVPTADSPGTPRLFTDHQFYTTTKRATIHTVPDENLSEPPTEDYPLILTTGRIRDQWHTMTKTGKVNKLRQHIDRPFLEIHPADAKARNISEGAPVTIHNSFGNVQVNAKITDTVKKGVVFLPMHWGKILNQSTGRTNNLTTTLIDPISKEPDFKFATVQVEKYIKPKQKIIVIGAGAAASRFVSAYRELNGQDEIHVFSREVIPFYNRVMLPDYISGLMPWEKLIKLRREEHEKLNVHLHNGISVQSVDREKKTVLDTEDNTHTYDLLLLATGSSAALPKNLNTDMDGVFTMRTRQDADLLKAYTDIGSHVVIVGGGLLGLELAASLRELSRNVTLIQRVSQLMNRQLDNVASDLLHEEMTDRGVDIYYNDQIKYLTGKDRIQGVRLASGRTIDCDALVFAIGTTPNMDLARQAGLQTNRGIIVNEYMQTSDSSIFAMGEIAEFQGAMYGITAAAEEQADVICKYLNGDWLSYYKGSLSMNILKMEGLNLCSIGMVEVPANGKGYEEVIFIDKSKRYYKKCIIHQDRLVGAILFGDKSEFIEFKELIANQTELSEKRLQLLRSGKPGGGGVVGKLICSCNNVGEGNIQKAVQEGCAQLTDVCKSTGAGMGCGSCKPEVKAILEKSLAAV</sequence>
<protein>
    <recommendedName>
        <fullName evidence="19">nitrate reductase (cytochrome)</fullName>
        <ecNumber evidence="19">1.9.6.1</ecNumber>
    </recommendedName>
</protein>
<proteinExistence type="inferred from homology"/>
<comment type="cofactor">
    <cofactor evidence="3">
        <name>FAD</name>
        <dbReference type="ChEBI" id="CHEBI:57692"/>
    </cofactor>
</comment>
<dbReference type="InterPro" id="IPR041854">
    <property type="entry name" value="BFD-like_2Fe2S-bd_dom_sf"/>
</dbReference>
<comment type="function">
    <text evidence="18">Catalytic subunit of the periplasmic nitrate reductase complex NapAB. Receives electrons from NapB and catalyzes the reduction of nitrate to nitrite.</text>
</comment>
<evidence type="ECO:0000256" key="10">
    <source>
        <dbReference type="ARBA" id="ARBA00022764"/>
    </source>
</evidence>
<keyword evidence="12" id="KW-0813">Transport</keyword>
<dbReference type="CDD" id="cd02791">
    <property type="entry name" value="MopB_CT_Nitrate-R-NapA-like"/>
    <property type="match status" value="1"/>
</dbReference>
<dbReference type="Gene3D" id="3.40.50.740">
    <property type="match status" value="1"/>
</dbReference>
<dbReference type="Pfam" id="PF18267">
    <property type="entry name" value="Rubredoxin_C"/>
    <property type="match status" value="1"/>
</dbReference>
<accession>A0A6C0GGC8</accession>
<comment type="cofactor">
    <cofactor evidence="2">
        <name>[4Fe-4S] cluster</name>
        <dbReference type="ChEBI" id="CHEBI:49883"/>
    </cofactor>
</comment>
<dbReference type="InterPro" id="IPR007419">
    <property type="entry name" value="BFD-like_2Fe2S-bd_dom"/>
</dbReference>
<dbReference type="InterPro" id="IPR006963">
    <property type="entry name" value="Mopterin_OxRdtase_4Fe-4S_dom"/>
</dbReference>
<dbReference type="PRINTS" id="PR00411">
    <property type="entry name" value="PNDRDTASEI"/>
</dbReference>
<organism evidence="21 22">
    <name type="scientific">Rhodocytophaga rosea</name>
    <dbReference type="NCBI Taxonomy" id="2704465"/>
    <lineage>
        <taxon>Bacteria</taxon>
        <taxon>Pseudomonadati</taxon>
        <taxon>Bacteroidota</taxon>
        <taxon>Cytophagia</taxon>
        <taxon>Cytophagales</taxon>
        <taxon>Rhodocytophagaceae</taxon>
        <taxon>Rhodocytophaga</taxon>
    </lineage>
</organism>
<dbReference type="Gene3D" id="1.10.10.1100">
    <property type="entry name" value="BFD-like [2Fe-2S]-binding domain"/>
    <property type="match status" value="1"/>
</dbReference>
<dbReference type="GO" id="GO:0046872">
    <property type="term" value="F:metal ion binding"/>
    <property type="evidence" value="ECO:0007669"/>
    <property type="project" value="UniProtKB-KW"/>
</dbReference>
<dbReference type="AlphaFoldDB" id="A0A6C0GGC8"/>
<dbReference type="Gene3D" id="3.40.228.10">
    <property type="entry name" value="Dimethylsulfoxide Reductase, domain 2"/>
    <property type="match status" value="1"/>
</dbReference>
<keyword evidence="22" id="KW-1185">Reference proteome</keyword>
<comment type="catalytic activity">
    <reaction evidence="17">
        <text>2 Fe(II)-[cytochrome] + nitrate + 2 H(+) = 2 Fe(III)-[cytochrome] + nitrite + H2O</text>
        <dbReference type="Rhea" id="RHEA:12909"/>
        <dbReference type="Rhea" id="RHEA-COMP:11777"/>
        <dbReference type="Rhea" id="RHEA-COMP:11778"/>
        <dbReference type="ChEBI" id="CHEBI:15377"/>
        <dbReference type="ChEBI" id="CHEBI:15378"/>
        <dbReference type="ChEBI" id="CHEBI:16301"/>
        <dbReference type="ChEBI" id="CHEBI:17632"/>
        <dbReference type="ChEBI" id="CHEBI:29033"/>
        <dbReference type="ChEBI" id="CHEBI:29034"/>
        <dbReference type="EC" id="1.9.6.1"/>
    </reaction>
</comment>
<dbReference type="Pfam" id="PF07992">
    <property type="entry name" value="Pyr_redox_2"/>
    <property type="match status" value="1"/>
</dbReference>
<gene>
    <name evidence="21" type="ORF">GXP67_09865</name>
</gene>
<evidence type="ECO:0000256" key="9">
    <source>
        <dbReference type="ARBA" id="ARBA00022729"/>
    </source>
</evidence>
<dbReference type="InterPro" id="IPR041575">
    <property type="entry name" value="Rubredoxin_C"/>
</dbReference>
<keyword evidence="5" id="KW-0004">4Fe-4S</keyword>
<evidence type="ECO:0000256" key="16">
    <source>
        <dbReference type="ARBA" id="ARBA00023063"/>
    </source>
</evidence>
<dbReference type="SUPFAM" id="SSF51905">
    <property type="entry name" value="FAD/NAD(P)-binding domain"/>
    <property type="match status" value="2"/>
</dbReference>
<dbReference type="PROSITE" id="PS00551">
    <property type="entry name" value="MOLYBDOPTERIN_PROK_1"/>
    <property type="match status" value="1"/>
</dbReference>
<dbReference type="Proteomes" id="UP000480178">
    <property type="component" value="Chromosome"/>
</dbReference>
<dbReference type="GO" id="GO:0045333">
    <property type="term" value="P:cellular respiration"/>
    <property type="evidence" value="ECO:0007669"/>
    <property type="project" value="UniProtKB-ARBA"/>
</dbReference>
<keyword evidence="16" id="KW-0534">Nitrate assimilation</keyword>
<dbReference type="PANTHER" id="PTHR43105">
    <property type="entry name" value="RESPIRATORY NITRATE REDUCTASE"/>
    <property type="match status" value="1"/>
</dbReference>
<dbReference type="InterPro" id="IPR036188">
    <property type="entry name" value="FAD/NAD-bd_sf"/>
</dbReference>
<evidence type="ECO:0000256" key="8">
    <source>
        <dbReference type="ARBA" id="ARBA00022723"/>
    </source>
</evidence>
<keyword evidence="7" id="KW-0285">Flavoprotein</keyword>
<evidence type="ECO:0000259" key="20">
    <source>
        <dbReference type="PROSITE" id="PS51669"/>
    </source>
</evidence>
<dbReference type="GO" id="GO:0050140">
    <property type="term" value="F:nitrate reductase (cytochrome) activity"/>
    <property type="evidence" value="ECO:0007669"/>
    <property type="project" value="UniProtKB-EC"/>
</dbReference>
<dbReference type="Pfam" id="PF01568">
    <property type="entry name" value="Molydop_binding"/>
    <property type="match status" value="1"/>
</dbReference>
<comment type="similarity">
    <text evidence="4">Belongs to the prokaryotic molybdopterin-containing oxidoreductase family. NasA/NapA/NarB subfamily.</text>
</comment>
<dbReference type="PROSITE" id="PS51669">
    <property type="entry name" value="4FE4S_MOW_BIS_MGD"/>
    <property type="match status" value="1"/>
</dbReference>
<evidence type="ECO:0000256" key="18">
    <source>
        <dbReference type="ARBA" id="ARBA00055000"/>
    </source>
</evidence>
<keyword evidence="11" id="KW-0274">FAD</keyword>
<dbReference type="EMBL" id="CP048222">
    <property type="protein sequence ID" value="QHT66935.1"/>
    <property type="molecule type" value="Genomic_DNA"/>
</dbReference>
<dbReference type="GO" id="GO:0042128">
    <property type="term" value="P:nitrate assimilation"/>
    <property type="evidence" value="ECO:0007669"/>
    <property type="project" value="UniProtKB-KW"/>
</dbReference>
<dbReference type="Pfam" id="PF04879">
    <property type="entry name" value="Molybdop_Fe4S4"/>
    <property type="match status" value="1"/>
</dbReference>
<dbReference type="InterPro" id="IPR050123">
    <property type="entry name" value="Prok_molybdopt-oxidoreductase"/>
</dbReference>
<evidence type="ECO:0000256" key="1">
    <source>
        <dbReference type="ARBA" id="ARBA00001942"/>
    </source>
</evidence>
<keyword evidence="13" id="KW-0560">Oxidoreductase</keyword>
<keyword evidence="15" id="KW-0411">Iron-sulfur</keyword>
<evidence type="ECO:0000256" key="12">
    <source>
        <dbReference type="ARBA" id="ARBA00022982"/>
    </source>
</evidence>
<keyword evidence="12" id="KW-0249">Electron transport</keyword>
<dbReference type="PROSITE" id="PS00932">
    <property type="entry name" value="MOLYBDOPTERIN_PROK_3"/>
    <property type="match status" value="1"/>
</dbReference>
<dbReference type="EC" id="1.9.6.1" evidence="19"/>
<keyword evidence="6" id="KW-0500">Molybdenum</keyword>
<evidence type="ECO:0000256" key="19">
    <source>
        <dbReference type="ARBA" id="ARBA00067026"/>
    </source>
</evidence>
<dbReference type="InterPro" id="IPR006655">
    <property type="entry name" value="Mopterin_OxRdtase_prok_CS"/>
</dbReference>
<dbReference type="InterPro" id="IPR006656">
    <property type="entry name" value="Mopterin_OxRdtase"/>
</dbReference>
<evidence type="ECO:0000256" key="2">
    <source>
        <dbReference type="ARBA" id="ARBA00001966"/>
    </source>
</evidence>
<dbReference type="InterPro" id="IPR023753">
    <property type="entry name" value="FAD/NAD-binding_dom"/>
</dbReference>
<dbReference type="SMART" id="SM00926">
    <property type="entry name" value="Molybdop_Fe4S4"/>
    <property type="match status" value="1"/>
</dbReference>
<evidence type="ECO:0000313" key="21">
    <source>
        <dbReference type="EMBL" id="QHT66935.1"/>
    </source>
</evidence>